<gene>
    <name evidence="8" type="ORF">CTI12_AA450730</name>
</gene>
<keyword evidence="6 7" id="KW-0472">Membrane</keyword>
<evidence type="ECO:0000256" key="2">
    <source>
        <dbReference type="ARBA" id="ARBA00010276"/>
    </source>
</evidence>
<dbReference type="AlphaFoldDB" id="A0A2U1LUY7"/>
<keyword evidence="9" id="KW-1185">Reference proteome</keyword>
<dbReference type="InterPro" id="IPR045035">
    <property type="entry name" value="YSL-like"/>
</dbReference>
<accession>A0A2U1LUY7</accession>
<keyword evidence="3" id="KW-0813">Transport</keyword>
<keyword evidence="4 7" id="KW-0812">Transmembrane</keyword>
<dbReference type="Proteomes" id="UP000245207">
    <property type="component" value="Unassembled WGS sequence"/>
</dbReference>
<evidence type="ECO:0000256" key="1">
    <source>
        <dbReference type="ARBA" id="ARBA00004141"/>
    </source>
</evidence>
<evidence type="ECO:0000256" key="7">
    <source>
        <dbReference type="SAM" id="Phobius"/>
    </source>
</evidence>
<dbReference type="STRING" id="35608.A0A2U1LUY7"/>
<organism evidence="8 9">
    <name type="scientific">Artemisia annua</name>
    <name type="common">Sweet wormwood</name>
    <dbReference type="NCBI Taxonomy" id="35608"/>
    <lineage>
        <taxon>Eukaryota</taxon>
        <taxon>Viridiplantae</taxon>
        <taxon>Streptophyta</taxon>
        <taxon>Embryophyta</taxon>
        <taxon>Tracheophyta</taxon>
        <taxon>Spermatophyta</taxon>
        <taxon>Magnoliopsida</taxon>
        <taxon>eudicotyledons</taxon>
        <taxon>Gunneridae</taxon>
        <taxon>Pentapetalae</taxon>
        <taxon>asterids</taxon>
        <taxon>campanulids</taxon>
        <taxon>Asterales</taxon>
        <taxon>Asteraceae</taxon>
        <taxon>Asteroideae</taxon>
        <taxon>Anthemideae</taxon>
        <taxon>Artemisiinae</taxon>
        <taxon>Artemisia</taxon>
    </lineage>
</organism>
<evidence type="ECO:0000256" key="6">
    <source>
        <dbReference type="ARBA" id="ARBA00023136"/>
    </source>
</evidence>
<feature type="transmembrane region" description="Helical" evidence="7">
    <location>
        <begin position="20"/>
        <end position="39"/>
    </location>
</feature>
<reference evidence="8 9" key="1">
    <citation type="journal article" date="2018" name="Mol. Plant">
        <title>The genome of Artemisia annua provides insight into the evolution of Asteraceae family and artemisinin biosynthesis.</title>
        <authorList>
            <person name="Shen Q."/>
            <person name="Zhang L."/>
            <person name="Liao Z."/>
            <person name="Wang S."/>
            <person name="Yan T."/>
            <person name="Shi P."/>
            <person name="Liu M."/>
            <person name="Fu X."/>
            <person name="Pan Q."/>
            <person name="Wang Y."/>
            <person name="Lv Z."/>
            <person name="Lu X."/>
            <person name="Zhang F."/>
            <person name="Jiang W."/>
            <person name="Ma Y."/>
            <person name="Chen M."/>
            <person name="Hao X."/>
            <person name="Li L."/>
            <person name="Tang Y."/>
            <person name="Lv G."/>
            <person name="Zhou Y."/>
            <person name="Sun X."/>
            <person name="Brodelius P.E."/>
            <person name="Rose J.K.C."/>
            <person name="Tang K."/>
        </authorList>
    </citation>
    <scope>NUCLEOTIDE SEQUENCE [LARGE SCALE GENOMIC DNA]</scope>
    <source>
        <strain evidence="9">cv. Huhao1</strain>
        <tissue evidence="8">Leaf</tissue>
    </source>
</reference>
<evidence type="ECO:0000256" key="4">
    <source>
        <dbReference type="ARBA" id="ARBA00022692"/>
    </source>
</evidence>
<feature type="transmembrane region" description="Helical" evidence="7">
    <location>
        <begin position="75"/>
        <end position="92"/>
    </location>
</feature>
<comment type="similarity">
    <text evidence="2">Belongs to the YSL (TC 2.A.67.2) family.</text>
</comment>
<dbReference type="InterPro" id="IPR004813">
    <property type="entry name" value="OPT"/>
</dbReference>
<name>A0A2U1LUY7_ARTAN</name>
<evidence type="ECO:0000256" key="5">
    <source>
        <dbReference type="ARBA" id="ARBA00022989"/>
    </source>
</evidence>
<dbReference type="GO" id="GO:0005774">
    <property type="term" value="C:vacuolar membrane"/>
    <property type="evidence" value="ECO:0007669"/>
    <property type="project" value="TreeGrafter"/>
</dbReference>
<comment type="caution">
    <text evidence="8">The sequence shown here is derived from an EMBL/GenBank/DDBJ whole genome shotgun (WGS) entry which is preliminary data.</text>
</comment>
<dbReference type="EMBL" id="PKPP01007639">
    <property type="protein sequence ID" value="PWA52819.1"/>
    <property type="molecule type" value="Genomic_DNA"/>
</dbReference>
<dbReference type="OrthoDB" id="1735761at2759"/>
<sequence>MELKNEKNVDYLFYFDFSAPYVGCGLICPHIINCSVLFGAVLSSGLLWPFIIISAQGAGIVITIVIVLLKHFEDYASYFLYYHLWLVLGLLFNNFNNDKITRTIFVKMFHHLRRLHQKLQVQNNIPGDLLIDSL</sequence>
<dbReference type="PANTHER" id="PTHR31645">
    <property type="entry name" value="OLIGOPEPTIDE TRANSPORTER YGL114W-RELATED"/>
    <property type="match status" value="1"/>
</dbReference>
<evidence type="ECO:0000313" key="9">
    <source>
        <dbReference type="Proteomes" id="UP000245207"/>
    </source>
</evidence>
<comment type="subcellular location">
    <subcellularLocation>
        <location evidence="1">Membrane</location>
        <topology evidence="1">Multi-pass membrane protein</topology>
    </subcellularLocation>
</comment>
<dbReference type="Pfam" id="PF03169">
    <property type="entry name" value="OPT"/>
    <property type="match status" value="1"/>
</dbReference>
<feature type="transmembrane region" description="Helical" evidence="7">
    <location>
        <begin position="46"/>
        <end position="69"/>
    </location>
</feature>
<keyword evidence="5 7" id="KW-1133">Transmembrane helix</keyword>
<proteinExistence type="inferred from homology"/>
<dbReference type="GO" id="GO:0035673">
    <property type="term" value="F:oligopeptide transmembrane transporter activity"/>
    <property type="evidence" value="ECO:0007669"/>
    <property type="project" value="InterPro"/>
</dbReference>
<protein>
    <submittedName>
        <fullName evidence="8">YELLOW STRIPE like 6</fullName>
    </submittedName>
</protein>
<dbReference type="PANTHER" id="PTHR31645:SF0">
    <property type="entry name" value="OLIGOPEPTIDE TRANSPORTER YGL114W-RELATED"/>
    <property type="match status" value="1"/>
</dbReference>
<evidence type="ECO:0000313" key="8">
    <source>
        <dbReference type="EMBL" id="PWA52819.1"/>
    </source>
</evidence>
<evidence type="ECO:0000256" key="3">
    <source>
        <dbReference type="ARBA" id="ARBA00022448"/>
    </source>
</evidence>